<keyword evidence="7" id="KW-0833">Ubl conjugation pathway</keyword>
<dbReference type="Proteomes" id="UP001054889">
    <property type="component" value="Unassembled WGS sequence"/>
</dbReference>
<feature type="domain" description="DUF2921" evidence="13">
    <location>
        <begin position="38"/>
        <end position="202"/>
    </location>
</feature>
<reference evidence="14" key="1">
    <citation type="journal article" date="2018" name="DNA Res.">
        <title>Multiple hybrid de novo genome assembly of finger millet, an orphan allotetraploid crop.</title>
        <authorList>
            <person name="Hatakeyama M."/>
            <person name="Aluri S."/>
            <person name="Balachadran M.T."/>
            <person name="Sivarajan S.R."/>
            <person name="Patrignani A."/>
            <person name="Gruter S."/>
            <person name="Poveda L."/>
            <person name="Shimizu-Inatsugi R."/>
            <person name="Baeten J."/>
            <person name="Francoijs K.J."/>
            <person name="Nataraja K.N."/>
            <person name="Reddy Y.A.N."/>
            <person name="Phadnis S."/>
            <person name="Ravikumar R.L."/>
            <person name="Schlapbach R."/>
            <person name="Sreeman S.M."/>
            <person name="Shimizu K.K."/>
        </authorList>
    </citation>
    <scope>NUCLEOTIDE SEQUENCE</scope>
</reference>
<organism evidence="14 15">
    <name type="scientific">Eleusine coracana subsp. coracana</name>
    <dbReference type="NCBI Taxonomy" id="191504"/>
    <lineage>
        <taxon>Eukaryota</taxon>
        <taxon>Viridiplantae</taxon>
        <taxon>Streptophyta</taxon>
        <taxon>Embryophyta</taxon>
        <taxon>Tracheophyta</taxon>
        <taxon>Spermatophyta</taxon>
        <taxon>Magnoliopsida</taxon>
        <taxon>Liliopsida</taxon>
        <taxon>Poales</taxon>
        <taxon>Poaceae</taxon>
        <taxon>PACMAD clade</taxon>
        <taxon>Chloridoideae</taxon>
        <taxon>Cynodonteae</taxon>
        <taxon>Eleusininae</taxon>
        <taxon>Eleusine</taxon>
    </lineage>
</organism>
<evidence type="ECO:0000313" key="15">
    <source>
        <dbReference type="Proteomes" id="UP001054889"/>
    </source>
</evidence>
<keyword evidence="9 10" id="KW-0472">Membrane</keyword>
<comment type="caution">
    <text evidence="14">The sequence shown here is derived from an EMBL/GenBank/DDBJ whole genome shotgun (WGS) entry which is preliminary data.</text>
</comment>
<dbReference type="Pfam" id="PF25333">
    <property type="entry name" value="DUF2921_N"/>
    <property type="match status" value="3"/>
</dbReference>
<reference evidence="14" key="2">
    <citation type="submission" date="2021-12" db="EMBL/GenBank/DDBJ databases">
        <title>Resequencing data analysis of finger millet.</title>
        <authorList>
            <person name="Hatakeyama M."/>
            <person name="Aluri S."/>
            <person name="Balachadran M.T."/>
            <person name="Sivarajan S.R."/>
            <person name="Poveda L."/>
            <person name="Shimizu-Inatsugi R."/>
            <person name="Schlapbach R."/>
            <person name="Sreeman S.M."/>
            <person name="Shimizu K.K."/>
        </authorList>
    </citation>
    <scope>NUCLEOTIDE SEQUENCE</scope>
</reference>
<gene>
    <name evidence="14" type="primary">gb05205</name>
    <name evidence="14" type="ORF">PR202_gb05205</name>
</gene>
<feature type="transmembrane region" description="Helical" evidence="10">
    <location>
        <begin position="644"/>
        <end position="664"/>
    </location>
</feature>
<feature type="signal peptide" evidence="11">
    <location>
        <begin position="1"/>
        <end position="29"/>
    </location>
</feature>
<dbReference type="PANTHER" id="PTHR33389">
    <property type="entry name" value="FAMILY PROTEIN, PUTATIVE (DUF2921)-RELATED"/>
    <property type="match status" value="1"/>
</dbReference>
<dbReference type="Pfam" id="PF11145">
    <property type="entry name" value="DUF2921"/>
    <property type="match status" value="1"/>
</dbReference>
<evidence type="ECO:0000313" key="14">
    <source>
        <dbReference type="EMBL" id="GJN18084.1"/>
    </source>
</evidence>
<dbReference type="AlphaFoldDB" id="A0AAV5E4T2"/>
<dbReference type="InterPro" id="IPR057425">
    <property type="entry name" value="DUF2921_N"/>
</dbReference>
<protein>
    <recommendedName>
        <fullName evidence="4">RING-type E3 ubiquitin transferase</fullName>
        <ecNumber evidence="4">2.3.2.27</ecNumber>
    </recommendedName>
</protein>
<evidence type="ECO:0000256" key="9">
    <source>
        <dbReference type="ARBA" id="ARBA00023136"/>
    </source>
</evidence>
<comment type="pathway">
    <text evidence="3">Protein modification; protein ubiquitination.</text>
</comment>
<evidence type="ECO:0000256" key="7">
    <source>
        <dbReference type="ARBA" id="ARBA00022786"/>
    </source>
</evidence>
<dbReference type="GO" id="GO:0012505">
    <property type="term" value="C:endomembrane system"/>
    <property type="evidence" value="ECO:0007669"/>
    <property type="project" value="UniProtKB-SubCell"/>
</dbReference>
<dbReference type="EC" id="2.3.2.27" evidence="4"/>
<dbReference type="GO" id="GO:0061630">
    <property type="term" value="F:ubiquitin protein ligase activity"/>
    <property type="evidence" value="ECO:0007669"/>
    <property type="project" value="UniProtKB-EC"/>
</dbReference>
<evidence type="ECO:0000256" key="2">
    <source>
        <dbReference type="ARBA" id="ARBA00004127"/>
    </source>
</evidence>
<feature type="chain" id="PRO_5043349371" description="RING-type E3 ubiquitin transferase" evidence="11">
    <location>
        <begin position="30"/>
        <end position="932"/>
    </location>
</feature>
<evidence type="ECO:0000256" key="3">
    <source>
        <dbReference type="ARBA" id="ARBA00004906"/>
    </source>
</evidence>
<keyword evidence="8 10" id="KW-1133">Transmembrane helix</keyword>
<evidence type="ECO:0000256" key="6">
    <source>
        <dbReference type="ARBA" id="ARBA00022692"/>
    </source>
</evidence>
<dbReference type="InterPro" id="IPR021319">
    <property type="entry name" value="DUF2921"/>
</dbReference>
<evidence type="ECO:0000256" key="8">
    <source>
        <dbReference type="ARBA" id="ARBA00022989"/>
    </source>
</evidence>
<feature type="transmembrane region" description="Helical" evidence="10">
    <location>
        <begin position="676"/>
        <end position="699"/>
    </location>
</feature>
<proteinExistence type="predicted"/>
<feature type="domain" description="SWEET-like" evidence="12">
    <location>
        <begin position="632"/>
        <end position="909"/>
    </location>
</feature>
<keyword evidence="6 10" id="KW-0812">Transmembrane</keyword>
<evidence type="ECO:0000259" key="13">
    <source>
        <dbReference type="Pfam" id="PF25333"/>
    </source>
</evidence>
<comment type="catalytic activity">
    <reaction evidence="1">
        <text>S-ubiquitinyl-[E2 ubiquitin-conjugating enzyme]-L-cysteine + [acceptor protein]-L-lysine = [E2 ubiquitin-conjugating enzyme]-L-cysteine + N(6)-ubiquitinyl-[acceptor protein]-L-lysine.</text>
        <dbReference type="EC" id="2.3.2.27"/>
    </reaction>
</comment>
<dbReference type="PANTHER" id="PTHR33389:SF35">
    <property type="entry name" value="DUF2921 FAMILY PROTEIN"/>
    <property type="match status" value="1"/>
</dbReference>
<evidence type="ECO:0000256" key="4">
    <source>
        <dbReference type="ARBA" id="ARBA00012483"/>
    </source>
</evidence>
<evidence type="ECO:0000259" key="12">
    <source>
        <dbReference type="Pfam" id="PF11145"/>
    </source>
</evidence>
<feature type="domain" description="DUF2921" evidence="13">
    <location>
        <begin position="252"/>
        <end position="404"/>
    </location>
</feature>
<keyword evidence="11" id="KW-0732">Signal</keyword>
<comment type="subcellular location">
    <subcellularLocation>
        <location evidence="2">Endomembrane system</location>
        <topology evidence="2">Multi-pass membrane protein</topology>
    </subcellularLocation>
</comment>
<feature type="domain" description="DUF2921" evidence="13">
    <location>
        <begin position="444"/>
        <end position="619"/>
    </location>
</feature>
<dbReference type="EMBL" id="BQKI01000073">
    <property type="protein sequence ID" value="GJN18084.1"/>
    <property type="molecule type" value="Genomic_DNA"/>
</dbReference>
<keyword evidence="15" id="KW-1185">Reference proteome</keyword>
<accession>A0AAV5E4T2</accession>
<evidence type="ECO:0000256" key="10">
    <source>
        <dbReference type="SAM" id="Phobius"/>
    </source>
</evidence>
<feature type="transmembrane region" description="Helical" evidence="10">
    <location>
        <begin position="886"/>
        <end position="905"/>
    </location>
</feature>
<keyword evidence="5" id="KW-0808">Transferase</keyword>
<evidence type="ECO:0000256" key="1">
    <source>
        <dbReference type="ARBA" id="ARBA00000900"/>
    </source>
</evidence>
<feature type="transmembrane region" description="Helical" evidence="10">
    <location>
        <begin position="761"/>
        <end position="783"/>
    </location>
</feature>
<evidence type="ECO:0000256" key="5">
    <source>
        <dbReference type="ARBA" id="ARBA00022679"/>
    </source>
</evidence>
<evidence type="ECO:0000256" key="11">
    <source>
        <dbReference type="SAM" id="SignalP"/>
    </source>
</evidence>
<sequence>MALVKKHSLPTYHLCFILLLSTFSLASIAAPASDPALCVIPSPAPKHIPAAGKDALALLQSFQLTAGYFVGGEELHFAQEEGDDWSYDVPRSFSLFPHRVERTEGDSGLLHVGATLTLSGGRSRLLRGEAGLRRRSYLGGHTVSFSLDGYYSNSTSGELCMTGAGSYSEDDDGTIQSLPNVVLKLRLPNPPSLTDPFVSGSVQGAGFKAISLVAYGESDSYRYGKPASCASISSRPSLSHARDAFHAIGGANFSCARLKKHLVSSFKLRYSSGDASPPVLSWLHEPRMHVSQMRCTADGEGALVRAYVSFSNDTETRRRRRLARRPNFTVKEEAVISIAEGRWDSGRNVLCLRACRVARSESEPTSLAVRPQECGIGMSFWFPGVWTIHDRSAVVGMLWNSSQAAGGAVSASSIDLSVHTSNFSDVEYTYTMVDKAKGQYLLSDLSKSNTKKTKGWFISANHTYRDFEFRYHDSDYTRHLHGHAIPVAIGSVMVYGDRLAADDSFSLQHAVVNKDNDKDELLKVSYEIRHSVPPAGWVRPTNTSSYAVSLEQHLIMAEGVYDPKTGVLCMIGCRELNSSTDCEMLITVQFASLETKALQHGKGAISSLREKADPLFFNKTEIMLYGMYTEDISESISRMDMESIMLAVSTTLPCVFTVLQILHAKRNPDASAATSITMLVVMALGYVAPLLVGSGTLFTSRRTRWVPFESYVPYELNQAMMRAPTLIALLLQLRLIQLALSSRKSAPDQSKAETSSAAERLALWVCLPLYSAGAALTIIVNVINRRRAEASLTVYVGPGSATLWQDLVSSAGLALDAFLLPQVAMNVFSVAGGVVIRRALSPWFYVGGTVVRSMPHVYDVIRRQGYAPSVRPSYVYADPRDDRFGLAWDVAVPCVAGLLAVLLYLQQRRAGAPCPVRGRGRQVDTRWSLVFN</sequence>
<name>A0AAV5E4T2_ELECO</name>